<proteinExistence type="predicted"/>
<sequence>MGLGFGDQEEGNTNSNHLYELLEEIKKMRAGVDKIVADVERIKDDVDKISHHMK</sequence>
<reference evidence="1" key="2">
    <citation type="journal article" date="2021" name="Microbiome">
        <title>Successional dynamics and alternative stable states in a saline activated sludge microbial community over 9 years.</title>
        <authorList>
            <person name="Wang Y."/>
            <person name="Ye J."/>
            <person name="Ju F."/>
            <person name="Liu L."/>
            <person name="Boyd J.A."/>
            <person name="Deng Y."/>
            <person name="Parks D.H."/>
            <person name="Jiang X."/>
            <person name="Yin X."/>
            <person name="Woodcroft B.J."/>
            <person name="Tyson G.W."/>
            <person name="Hugenholtz P."/>
            <person name="Polz M.F."/>
            <person name="Zhang T."/>
        </authorList>
    </citation>
    <scope>NUCLEOTIDE SEQUENCE</scope>
    <source>
        <strain evidence="1">HKST-UBA01</strain>
    </source>
</reference>
<name>A0A955RPN7_UNCKA</name>
<accession>A0A955RPN7</accession>
<evidence type="ECO:0000313" key="2">
    <source>
        <dbReference type="Proteomes" id="UP000701698"/>
    </source>
</evidence>
<protein>
    <submittedName>
        <fullName evidence="1">Uncharacterized protein</fullName>
    </submittedName>
</protein>
<dbReference type="Proteomes" id="UP000701698">
    <property type="component" value="Unassembled WGS sequence"/>
</dbReference>
<organism evidence="1 2">
    <name type="scientific">candidate division WWE3 bacterium</name>
    <dbReference type="NCBI Taxonomy" id="2053526"/>
    <lineage>
        <taxon>Bacteria</taxon>
        <taxon>Katanobacteria</taxon>
    </lineage>
</organism>
<dbReference type="AlphaFoldDB" id="A0A955RPN7"/>
<reference evidence="1" key="1">
    <citation type="submission" date="2020-04" db="EMBL/GenBank/DDBJ databases">
        <authorList>
            <person name="Zhang T."/>
        </authorList>
    </citation>
    <scope>NUCLEOTIDE SEQUENCE</scope>
    <source>
        <strain evidence="1">HKST-UBA01</strain>
    </source>
</reference>
<dbReference type="EMBL" id="JAGQKX010000001">
    <property type="protein sequence ID" value="MCA9389787.1"/>
    <property type="molecule type" value="Genomic_DNA"/>
</dbReference>
<gene>
    <name evidence="1" type="ORF">KC571_00095</name>
</gene>
<evidence type="ECO:0000313" key="1">
    <source>
        <dbReference type="EMBL" id="MCA9389787.1"/>
    </source>
</evidence>
<comment type="caution">
    <text evidence="1">The sequence shown here is derived from an EMBL/GenBank/DDBJ whole genome shotgun (WGS) entry which is preliminary data.</text>
</comment>